<accession>A0A0G0R619</accession>
<name>A0A0G0R619_9BACT</name>
<dbReference type="EMBL" id="LBYI01000055">
    <property type="protein sequence ID" value="KKR47853.1"/>
    <property type="molecule type" value="Genomic_DNA"/>
</dbReference>
<comment type="caution">
    <text evidence="1">The sequence shown here is derived from an EMBL/GenBank/DDBJ whole genome shotgun (WGS) entry which is preliminary data.</text>
</comment>
<organism evidence="1 2">
    <name type="scientific">Candidatus Curtissbacteria bacterium GW2011_GWA1_40_16</name>
    <dbReference type="NCBI Taxonomy" id="1618405"/>
    <lineage>
        <taxon>Bacteria</taxon>
        <taxon>Candidatus Curtissiibacteriota</taxon>
    </lineage>
</organism>
<dbReference type="Proteomes" id="UP000034531">
    <property type="component" value="Unassembled WGS sequence"/>
</dbReference>
<dbReference type="AlphaFoldDB" id="A0A0G0R619"/>
<proteinExistence type="predicted"/>
<protein>
    <submittedName>
        <fullName evidence="1">Uncharacterized protein</fullName>
    </submittedName>
</protein>
<evidence type="ECO:0000313" key="1">
    <source>
        <dbReference type="EMBL" id="KKR47853.1"/>
    </source>
</evidence>
<reference evidence="1 2" key="1">
    <citation type="journal article" date="2015" name="Nature">
        <title>rRNA introns, odd ribosomes, and small enigmatic genomes across a large radiation of phyla.</title>
        <authorList>
            <person name="Brown C.T."/>
            <person name="Hug L.A."/>
            <person name="Thomas B.C."/>
            <person name="Sharon I."/>
            <person name="Castelle C.J."/>
            <person name="Singh A."/>
            <person name="Wilkins M.J."/>
            <person name="Williams K.H."/>
            <person name="Banfield J.F."/>
        </authorList>
    </citation>
    <scope>NUCLEOTIDE SEQUENCE [LARGE SCALE GENOMIC DNA]</scope>
</reference>
<sequence length="62" mass="7313">MTARTNRNLLIAFKRYKQRYVVSGKKPNFKKLLANDLYHTTRLEGEKITKKEAKDLINKFAV</sequence>
<gene>
    <name evidence="1" type="ORF">UT84_C0055G0004</name>
</gene>
<evidence type="ECO:0000313" key="2">
    <source>
        <dbReference type="Proteomes" id="UP000034531"/>
    </source>
</evidence>